<dbReference type="AlphaFoldDB" id="A0A414XJA2"/>
<comment type="caution">
    <text evidence="1">The sequence shown here is derived from an EMBL/GenBank/DDBJ whole genome shotgun (WGS) entry which is preliminary data.</text>
</comment>
<accession>A0A414XJA2</accession>
<dbReference type="Proteomes" id="UP000283732">
    <property type="component" value="Unassembled WGS sequence"/>
</dbReference>
<dbReference type="RefSeq" id="WP_122291596.1">
    <property type="nucleotide sequence ID" value="NZ_QRKC01000015.1"/>
</dbReference>
<proteinExistence type="predicted"/>
<evidence type="ECO:0000313" key="2">
    <source>
        <dbReference type="Proteomes" id="UP000283732"/>
    </source>
</evidence>
<name>A0A414XJA2_9BACT</name>
<evidence type="ECO:0000313" key="1">
    <source>
        <dbReference type="EMBL" id="RHH74015.1"/>
    </source>
</evidence>
<reference evidence="1 2" key="1">
    <citation type="submission" date="2018-08" db="EMBL/GenBank/DDBJ databases">
        <title>A genome reference for cultivated species of the human gut microbiota.</title>
        <authorList>
            <person name="Zou Y."/>
            <person name="Xue W."/>
            <person name="Luo G."/>
        </authorList>
    </citation>
    <scope>NUCLEOTIDE SEQUENCE [LARGE SCALE GENOMIC DNA]</scope>
    <source>
        <strain evidence="1 2">AM16-50</strain>
    </source>
</reference>
<dbReference type="EMBL" id="QRKC01000015">
    <property type="protein sequence ID" value="RHH74015.1"/>
    <property type="molecule type" value="Genomic_DNA"/>
</dbReference>
<sequence>MVEYDYEVFNKMINTRYKVDEICDSLEELTYNYVRSLDVDYVDQFKDDITFIEFLLKAFKSLKKQTDGNNK</sequence>
<organism evidence="1 2">
    <name type="scientific">Parabacteroides merdae</name>
    <dbReference type="NCBI Taxonomy" id="46503"/>
    <lineage>
        <taxon>Bacteria</taxon>
        <taxon>Pseudomonadati</taxon>
        <taxon>Bacteroidota</taxon>
        <taxon>Bacteroidia</taxon>
        <taxon>Bacteroidales</taxon>
        <taxon>Tannerellaceae</taxon>
        <taxon>Parabacteroides</taxon>
    </lineage>
</organism>
<gene>
    <name evidence="1" type="ORF">DW191_19145</name>
</gene>
<protein>
    <submittedName>
        <fullName evidence="1">Uncharacterized protein</fullName>
    </submittedName>
</protein>